<dbReference type="Pfam" id="PF02984">
    <property type="entry name" value="Cyclin_C"/>
    <property type="match status" value="1"/>
</dbReference>
<feature type="domain" description="Cyclin-like" evidence="9">
    <location>
        <begin position="87"/>
        <end position="181"/>
    </location>
</feature>
<keyword evidence="4 7" id="KW-0195">Cyclin</keyword>
<evidence type="ECO:0000259" key="10">
    <source>
        <dbReference type="SMART" id="SM01332"/>
    </source>
</evidence>
<name>A0A834SX87_9FABA</name>
<dbReference type="AlphaFoldDB" id="A0A834SX87"/>
<dbReference type="CDD" id="cd20543">
    <property type="entry name" value="CYCLIN_AtCycD-like_rpt1"/>
    <property type="match status" value="1"/>
</dbReference>
<evidence type="ECO:0000256" key="2">
    <source>
        <dbReference type="ARBA" id="ARBA00011177"/>
    </source>
</evidence>
<reference evidence="11" key="1">
    <citation type="submission" date="2020-09" db="EMBL/GenBank/DDBJ databases">
        <title>Genome-Enabled Discovery of Anthraquinone Biosynthesis in Senna tora.</title>
        <authorList>
            <person name="Kang S.-H."/>
            <person name="Pandey R.P."/>
            <person name="Lee C.-M."/>
            <person name="Sim J.-S."/>
            <person name="Jeong J.-T."/>
            <person name="Choi B.-S."/>
            <person name="Jung M."/>
            <person name="Ginzburg D."/>
            <person name="Zhao K."/>
            <person name="Won S.Y."/>
            <person name="Oh T.-J."/>
            <person name="Yu Y."/>
            <person name="Kim N.-H."/>
            <person name="Lee O.R."/>
            <person name="Lee T.-H."/>
            <person name="Bashyal P."/>
            <person name="Kim T.-S."/>
            <person name="Lee W.-H."/>
            <person name="Kawkins C."/>
            <person name="Kim C.-K."/>
            <person name="Kim J.S."/>
            <person name="Ahn B.O."/>
            <person name="Rhee S.Y."/>
            <person name="Sohng J.K."/>
        </authorList>
    </citation>
    <scope>NUCLEOTIDE SEQUENCE</scope>
    <source>
        <tissue evidence="11">Leaf</tissue>
    </source>
</reference>
<feature type="domain" description="Cyclin C-terminal" evidence="10">
    <location>
        <begin position="190"/>
        <end position="314"/>
    </location>
</feature>
<evidence type="ECO:0000256" key="4">
    <source>
        <dbReference type="ARBA" id="ARBA00023127"/>
    </source>
</evidence>
<dbReference type="InterPro" id="IPR006671">
    <property type="entry name" value="Cyclin_N"/>
</dbReference>
<dbReference type="Pfam" id="PF00134">
    <property type="entry name" value="Cyclin_N"/>
    <property type="match status" value="1"/>
</dbReference>
<keyword evidence="3" id="KW-0132">Cell division</keyword>
<evidence type="ECO:0000256" key="5">
    <source>
        <dbReference type="ARBA" id="ARBA00023306"/>
    </source>
</evidence>
<feature type="compositionally biased region" description="Low complexity" evidence="8">
    <location>
        <begin position="18"/>
        <end position="36"/>
    </location>
</feature>
<feature type="region of interest" description="Disordered" evidence="8">
    <location>
        <begin position="295"/>
        <end position="359"/>
    </location>
</feature>
<evidence type="ECO:0000256" key="8">
    <source>
        <dbReference type="SAM" id="MobiDB-lite"/>
    </source>
</evidence>
<evidence type="ECO:0000313" key="12">
    <source>
        <dbReference type="Proteomes" id="UP000634136"/>
    </source>
</evidence>
<evidence type="ECO:0000256" key="1">
    <source>
        <dbReference type="ARBA" id="ARBA00009065"/>
    </source>
</evidence>
<protein>
    <recommendedName>
        <fullName evidence="6">B-like cyclin</fullName>
    </recommendedName>
</protein>
<proteinExistence type="inferred from homology"/>
<dbReference type="FunFam" id="1.10.472.10:FF:000060">
    <property type="entry name" value="D6-type cyclin"/>
    <property type="match status" value="1"/>
</dbReference>
<keyword evidence="5" id="KW-0131">Cell cycle</keyword>
<accession>A0A834SX87</accession>
<dbReference type="SMART" id="SM00385">
    <property type="entry name" value="CYCLIN"/>
    <property type="match status" value="1"/>
</dbReference>
<comment type="similarity">
    <text evidence="1">Belongs to the cyclin family. Cyclin D subfamily.</text>
</comment>
<evidence type="ECO:0000259" key="9">
    <source>
        <dbReference type="SMART" id="SM00385"/>
    </source>
</evidence>
<dbReference type="GO" id="GO:0051301">
    <property type="term" value="P:cell division"/>
    <property type="evidence" value="ECO:0007669"/>
    <property type="project" value="UniProtKB-KW"/>
</dbReference>
<sequence length="359" mass="40024">MSKPTHTISLILSLPLTPMSHSHSSSSSAAATTHLPSSDRHHSPPSDDTAIIGEFIDRETHHMPSPDYLQRLRDRSIDVSARENSINWILMVGRKGGVHGHYRFRPLTALLSVNYMDRFLSCSSLPRPSAWAFHLLSVACLSLAAKMEEPRVPLLLDLQLFEPGFIFEPITVQRMELHVLSTLKWRLRSVTPFDYLHYFISKLTNHPPSSSESDPKPESMTRLLSRASRLLLTTTRVIELMRFPPSTVAAAAAVACSAGRGRDINQSLSCFHDRVDKEMVRSCHQLMEEYVADTCPKPGHSKRRRAEVAPPSSPVGVLDAATYGSCDTRSENPGSRSQAEEPEPSEKRGRSSVPDVQRQ</sequence>
<comment type="caution">
    <text evidence="11">The sequence shown here is derived from an EMBL/GenBank/DDBJ whole genome shotgun (WGS) entry which is preliminary data.</text>
</comment>
<dbReference type="InterPro" id="IPR039361">
    <property type="entry name" value="Cyclin"/>
</dbReference>
<dbReference type="InterPro" id="IPR004367">
    <property type="entry name" value="Cyclin_C-dom"/>
</dbReference>
<dbReference type="EMBL" id="JAAIUW010000010">
    <property type="protein sequence ID" value="KAF7811092.1"/>
    <property type="molecule type" value="Genomic_DNA"/>
</dbReference>
<dbReference type="InterPro" id="IPR013763">
    <property type="entry name" value="Cyclin-like_dom"/>
</dbReference>
<dbReference type="SUPFAM" id="SSF47954">
    <property type="entry name" value="Cyclin-like"/>
    <property type="match status" value="1"/>
</dbReference>
<dbReference type="PANTHER" id="PTHR10177">
    <property type="entry name" value="CYCLINS"/>
    <property type="match status" value="1"/>
</dbReference>
<feature type="region of interest" description="Disordered" evidence="8">
    <location>
        <begin position="18"/>
        <end position="49"/>
    </location>
</feature>
<dbReference type="InterPro" id="IPR036915">
    <property type="entry name" value="Cyclin-like_sf"/>
</dbReference>
<feature type="compositionally biased region" description="Polar residues" evidence="8">
    <location>
        <begin position="325"/>
        <end position="337"/>
    </location>
</feature>
<evidence type="ECO:0000313" key="11">
    <source>
        <dbReference type="EMBL" id="KAF7811092.1"/>
    </source>
</evidence>
<dbReference type="OrthoDB" id="5590282at2759"/>
<evidence type="ECO:0000256" key="7">
    <source>
        <dbReference type="RuleBase" id="RU000383"/>
    </source>
</evidence>
<dbReference type="FunFam" id="1.10.472.10:FF:000040">
    <property type="entry name" value="D6-type cyclin"/>
    <property type="match status" value="1"/>
</dbReference>
<gene>
    <name evidence="11" type="ORF">G2W53_032068</name>
</gene>
<dbReference type="SMART" id="SM01332">
    <property type="entry name" value="Cyclin_C"/>
    <property type="match status" value="1"/>
</dbReference>
<dbReference type="Gene3D" id="1.10.472.10">
    <property type="entry name" value="Cyclin-like"/>
    <property type="match status" value="2"/>
</dbReference>
<organism evidence="11 12">
    <name type="scientific">Senna tora</name>
    <dbReference type="NCBI Taxonomy" id="362788"/>
    <lineage>
        <taxon>Eukaryota</taxon>
        <taxon>Viridiplantae</taxon>
        <taxon>Streptophyta</taxon>
        <taxon>Embryophyta</taxon>
        <taxon>Tracheophyta</taxon>
        <taxon>Spermatophyta</taxon>
        <taxon>Magnoliopsida</taxon>
        <taxon>eudicotyledons</taxon>
        <taxon>Gunneridae</taxon>
        <taxon>Pentapetalae</taxon>
        <taxon>rosids</taxon>
        <taxon>fabids</taxon>
        <taxon>Fabales</taxon>
        <taxon>Fabaceae</taxon>
        <taxon>Caesalpinioideae</taxon>
        <taxon>Cassia clade</taxon>
        <taxon>Senna</taxon>
    </lineage>
</organism>
<evidence type="ECO:0000256" key="3">
    <source>
        <dbReference type="ARBA" id="ARBA00022618"/>
    </source>
</evidence>
<keyword evidence="12" id="KW-1185">Reference proteome</keyword>
<dbReference type="Proteomes" id="UP000634136">
    <property type="component" value="Unassembled WGS sequence"/>
</dbReference>
<comment type="subunit">
    <text evidence="2">Interacts with the CDC2 protein kinase to form a serine/threonine kinase holoenzyme complex also known as maturation promoting factor (MPF). The cyclin subunit imparts substrate specificity to the complex.</text>
</comment>
<evidence type="ECO:0000256" key="6">
    <source>
        <dbReference type="ARBA" id="ARBA00032263"/>
    </source>
</evidence>